<evidence type="ECO:0000256" key="2">
    <source>
        <dbReference type="SAM" id="MobiDB-lite"/>
    </source>
</evidence>
<dbReference type="AlphaFoldDB" id="A0A9P8K662"/>
<protein>
    <submittedName>
        <fullName evidence="3">Uncharacterized protein</fullName>
    </submittedName>
</protein>
<evidence type="ECO:0000256" key="1">
    <source>
        <dbReference type="SAM" id="Coils"/>
    </source>
</evidence>
<dbReference type="OrthoDB" id="10467621at2759"/>
<sequence length="168" mass="19653">MAQLIDQLWNNFHELRQDIEDLLGPTNDDLPRSYAEAQSRPGPDSQEEYRSLQERLFTLRVFLQNFVDQVDGMDTTRTQLLDSLSQINQRSDRLKRDADEFAQLRQESNQIRESAAELDELRHKTRKDAVELEQLRQQREEQRNWQQVSGPSVFTIPEAATATTLHCP</sequence>
<keyword evidence="1" id="KW-0175">Coiled coil</keyword>
<gene>
    <name evidence="3" type="ORF">KCV03_g7602</name>
</gene>
<feature type="non-terminal residue" evidence="3">
    <location>
        <position position="1"/>
    </location>
</feature>
<organism evidence="3 4">
    <name type="scientific">Aureobasidium melanogenum</name>
    <name type="common">Aureobasidium pullulans var. melanogenum</name>
    <dbReference type="NCBI Taxonomy" id="46634"/>
    <lineage>
        <taxon>Eukaryota</taxon>
        <taxon>Fungi</taxon>
        <taxon>Dikarya</taxon>
        <taxon>Ascomycota</taxon>
        <taxon>Pezizomycotina</taxon>
        <taxon>Dothideomycetes</taxon>
        <taxon>Dothideomycetidae</taxon>
        <taxon>Dothideales</taxon>
        <taxon>Saccotheciaceae</taxon>
        <taxon>Aureobasidium</taxon>
    </lineage>
</organism>
<feature type="region of interest" description="Disordered" evidence="2">
    <location>
        <begin position="23"/>
        <end position="49"/>
    </location>
</feature>
<comment type="caution">
    <text evidence="3">The sequence shown here is derived from an EMBL/GenBank/DDBJ whole genome shotgun (WGS) entry which is preliminary data.</text>
</comment>
<evidence type="ECO:0000313" key="4">
    <source>
        <dbReference type="Proteomes" id="UP000767238"/>
    </source>
</evidence>
<reference evidence="3" key="2">
    <citation type="submission" date="2021-08" db="EMBL/GenBank/DDBJ databases">
        <authorList>
            <person name="Gostincar C."/>
            <person name="Sun X."/>
            <person name="Song Z."/>
            <person name="Gunde-Cimerman N."/>
        </authorList>
    </citation>
    <scope>NUCLEOTIDE SEQUENCE</scope>
    <source>
        <strain evidence="3">EXF-8016</strain>
    </source>
</reference>
<proteinExistence type="predicted"/>
<evidence type="ECO:0000313" key="3">
    <source>
        <dbReference type="EMBL" id="KAH0216357.1"/>
    </source>
</evidence>
<reference evidence="3" key="1">
    <citation type="journal article" date="2021" name="J Fungi (Basel)">
        <title>Virulence traits and population genomics of the black yeast Aureobasidium melanogenum.</title>
        <authorList>
            <person name="Cernosa A."/>
            <person name="Sun X."/>
            <person name="Gostincar C."/>
            <person name="Fang C."/>
            <person name="Gunde-Cimerman N."/>
            <person name="Song Z."/>
        </authorList>
    </citation>
    <scope>NUCLEOTIDE SEQUENCE</scope>
    <source>
        <strain evidence="3">EXF-8016</strain>
    </source>
</reference>
<accession>A0A9P8K662</accession>
<dbReference type="EMBL" id="JAHFYH010000064">
    <property type="protein sequence ID" value="KAH0216357.1"/>
    <property type="molecule type" value="Genomic_DNA"/>
</dbReference>
<feature type="coiled-coil region" evidence="1">
    <location>
        <begin position="84"/>
        <end position="142"/>
    </location>
</feature>
<dbReference type="Proteomes" id="UP000767238">
    <property type="component" value="Unassembled WGS sequence"/>
</dbReference>
<name>A0A9P8K662_AURME</name>